<dbReference type="PANTHER" id="PTHR28164:SF1">
    <property type="entry name" value="PROTEIN STB3"/>
    <property type="match status" value="1"/>
</dbReference>
<dbReference type="AlphaFoldDB" id="A0A6A7BSQ4"/>
<feature type="signal peptide" evidence="2">
    <location>
        <begin position="1"/>
        <end position="18"/>
    </location>
</feature>
<dbReference type="GO" id="GO:0043565">
    <property type="term" value="F:sequence-specific DNA binding"/>
    <property type="evidence" value="ECO:0007669"/>
    <property type="project" value="TreeGrafter"/>
</dbReference>
<organism evidence="3 4">
    <name type="scientific">Piedraia hortae CBS 480.64</name>
    <dbReference type="NCBI Taxonomy" id="1314780"/>
    <lineage>
        <taxon>Eukaryota</taxon>
        <taxon>Fungi</taxon>
        <taxon>Dikarya</taxon>
        <taxon>Ascomycota</taxon>
        <taxon>Pezizomycotina</taxon>
        <taxon>Dothideomycetes</taxon>
        <taxon>Dothideomycetidae</taxon>
        <taxon>Capnodiales</taxon>
        <taxon>Piedraiaceae</taxon>
        <taxon>Piedraia</taxon>
    </lineage>
</organism>
<dbReference type="PANTHER" id="PTHR28164">
    <property type="entry name" value="PROTEIN STB3"/>
    <property type="match status" value="1"/>
</dbReference>
<evidence type="ECO:0000313" key="4">
    <source>
        <dbReference type="Proteomes" id="UP000799421"/>
    </source>
</evidence>
<protein>
    <submittedName>
        <fullName evidence="3">Uncharacterized protein</fullName>
    </submittedName>
</protein>
<sequence>MAAVSALTMALAAAPVASVTTDVSMTGTASAAAPDRDAENTTMAKEETAPSEGQPLSKGALSGLTSAAAITPAMLAHYYLPGIMLGAGPQPIRFLMGELTHSVPGFSRIPPAKARRIIVAALEGRGCGGLDGSVVFFKTGWGRWDARIKDSPQRDSALGCSCSFNDSHLSPPRRSSNCSDMAFSHADSTMTKSCRCHAEPSKSPSVYNHDDEGMWVPEHEADKMSMDDGSFVIDNAADTDEDATDEELAARSLSKRRSSPPLSTRRLDYNKISRDHARRWGPQPWTCRTSHSGSSARRTILRATPEEHAAATALLSLSM</sequence>
<feature type="compositionally biased region" description="Basic and acidic residues" evidence="1">
    <location>
        <begin position="34"/>
        <end position="48"/>
    </location>
</feature>
<proteinExistence type="predicted"/>
<evidence type="ECO:0000256" key="1">
    <source>
        <dbReference type="SAM" id="MobiDB-lite"/>
    </source>
</evidence>
<evidence type="ECO:0000256" key="2">
    <source>
        <dbReference type="SAM" id="SignalP"/>
    </source>
</evidence>
<reference evidence="3" key="1">
    <citation type="journal article" date="2020" name="Stud. Mycol.">
        <title>101 Dothideomycetes genomes: a test case for predicting lifestyles and emergence of pathogens.</title>
        <authorList>
            <person name="Haridas S."/>
            <person name="Albert R."/>
            <person name="Binder M."/>
            <person name="Bloem J."/>
            <person name="Labutti K."/>
            <person name="Salamov A."/>
            <person name="Andreopoulos B."/>
            <person name="Baker S."/>
            <person name="Barry K."/>
            <person name="Bills G."/>
            <person name="Bluhm B."/>
            <person name="Cannon C."/>
            <person name="Castanera R."/>
            <person name="Culley D."/>
            <person name="Daum C."/>
            <person name="Ezra D."/>
            <person name="Gonzalez J."/>
            <person name="Henrissat B."/>
            <person name="Kuo A."/>
            <person name="Liang C."/>
            <person name="Lipzen A."/>
            <person name="Lutzoni F."/>
            <person name="Magnuson J."/>
            <person name="Mondo S."/>
            <person name="Nolan M."/>
            <person name="Ohm R."/>
            <person name="Pangilinan J."/>
            <person name="Park H.-J."/>
            <person name="Ramirez L."/>
            <person name="Alfaro M."/>
            <person name="Sun H."/>
            <person name="Tritt A."/>
            <person name="Yoshinaga Y."/>
            <person name="Zwiers L.-H."/>
            <person name="Turgeon B."/>
            <person name="Goodwin S."/>
            <person name="Spatafora J."/>
            <person name="Crous P."/>
            <person name="Grigoriev I."/>
        </authorList>
    </citation>
    <scope>NUCLEOTIDE SEQUENCE</scope>
    <source>
        <strain evidence="3">CBS 480.64</strain>
    </source>
</reference>
<evidence type="ECO:0000313" key="3">
    <source>
        <dbReference type="EMBL" id="KAF2858281.1"/>
    </source>
</evidence>
<dbReference type="EMBL" id="MU006013">
    <property type="protein sequence ID" value="KAF2858281.1"/>
    <property type="molecule type" value="Genomic_DNA"/>
</dbReference>
<dbReference type="GO" id="GO:0005634">
    <property type="term" value="C:nucleus"/>
    <property type="evidence" value="ECO:0007669"/>
    <property type="project" value="TreeGrafter"/>
</dbReference>
<name>A0A6A7BSQ4_9PEZI</name>
<feature type="compositionally biased region" description="Acidic residues" evidence="1">
    <location>
        <begin position="237"/>
        <end position="247"/>
    </location>
</feature>
<dbReference type="InterPro" id="IPR018818">
    <property type="entry name" value="Stb3"/>
</dbReference>
<keyword evidence="4" id="KW-1185">Reference proteome</keyword>
<dbReference type="Proteomes" id="UP000799421">
    <property type="component" value="Unassembled WGS sequence"/>
</dbReference>
<gene>
    <name evidence="3" type="ORF">K470DRAFT_259960</name>
</gene>
<keyword evidence="2" id="KW-0732">Signal</keyword>
<feature type="chain" id="PRO_5025685056" evidence="2">
    <location>
        <begin position="19"/>
        <end position="319"/>
    </location>
</feature>
<feature type="region of interest" description="Disordered" evidence="1">
    <location>
        <begin position="28"/>
        <end position="58"/>
    </location>
</feature>
<dbReference type="GO" id="GO:0000432">
    <property type="term" value="P:positive regulation of transcription from RNA polymerase II promoter by glucose"/>
    <property type="evidence" value="ECO:0007669"/>
    <property type="project" value="TreeGrafter"/>
</dbReference>
<accession>A0A6A7BSQ4</accession>
<feature type="region of interest" description="Disordered" evidence="1">
    <location>
        <begin position="236"/>
        <end position="268"/>
    </location>
</feature>
<dbReference type="Pfam" id="PF10330">
    <property type="entry name" value="Stb3"/>
    <property type="match status" value="1"/>
</dbReference>
<dbReference type="OrthoDB" id="5391991at2759"/>